<organism evidence="3 4">
    <name type="scientific">Eptatretus burgeri</name>
    <name type="common">Inshore hagfish</name>
    <dbReference type="NCBI Taxonomy" id="7764"/>
    <lineage>
        <taxon>Eukaryota</taxon>
        <taxon>Metazoa</taxon>
        <taxon>Chordata</taxon>
        <taxon>Craniata</taxon>
        <taxon>Vertebrata</taxon>
        <taxon>Cyclostomata</taxon>
        <taxon>Myxini</taxon>
        <taxon>Myxiniformes</taxon>
        <taxon>Myxinidae</taxon>
        <taxon>Eptatretinae</taxon>
        <taxon>Eptatretus</taxon>
    </lineage>
</organism>
<dbReference type="FunFam" id="3.80.10.10:FF:000087">
    <property type="entry name" value="F-box/LRR-repeat protein 16 isoform X1"/>
    <property type="match status" value="1"/>
</dbReference>
<dbReference type="SMART" id="SM00368">
    <property type="entry name" value="LRR_RI"/>
    <property type="match status" value="4"/>
</dbReference>
<dbReference type="PANTHER" id="PTHR13318">
    <property type="entry name" value="PARTNER OF PAIRED, ISOFORM B-RELATED"/>
    <property type="match status" value="1"/>
</dbReference>
<reference evidence="3" key="1">
    <citation type="submission" date="2025-08" db="UniProtKB">
        <authorList>
            <consortium name="Ensembl"/>
        </authorList>
    </citation>
    <scope>IDENTIFICATION</scope>
</reference>
<dbReference type="PANTHER" id="PTHR13318:SF193">
    <property type="entry name" value="F-BOX_LRR-REPEAT PROTEIN 16"/>
    <property type="match status" value="1"/>
</dbReference>
<proteinExistence type="predicted"/>
<dbReference type="SMART" id="SM00367">
    <property type="entry name" value="LRR_CC"/>
    <property type="match status" value="10"/>
</dbReference>
<dbReference type="FunFam" id="3.80.10.10:FF:000262">
    <property type="entry name" value="F-box/LRR-repeat protein 16"/>
    <property type="match status" value="1"/>
</dbReference>
<evidence type="ECO:0000313" key="4">
    <source>
        <dbReference type="Proteomes" id="UP000694388"/>
    </source>
</evidence>
<evidence type="ECO:0000313" key="3">
    <source>
        <dbReference type="Ensembl" id="ENSEBUP00000010940.1"/>
    </source>
</evidence>
<dbReference type="OMA" id="FWAGLMP"/>
<feature type="compositionally biased region" description="Polar residues" evidence="1">
    <location>
        <begin position="37"/>
        <end position="47"/>
    </location>
</feature>
<dbReference type="InterPro" id="IPR032675">
    <property type="entry name" value="LRR_dom_sf"/>
</dbReference>
<dbReference type="AlphaFoldDB" id="A0A8C4Q7L4"/>
<reference evidence="3" key="2">
    <citation type="submission" date="2025-09" db="UniProtKB">
        <authorList>
            <consortium name="Ensembl"/>
        </authorList>
    </citation>
    <scope>IDENTIFICATION</scope>
</reference>
<dbReference type="CDD" id="cd22127">
    <property type="entry name" value="F-box_FBXL16"/>
    <property type="match status" value="1"/>
</dbReference>
<dbReference type="GO" id="GO:0031146">
    <property type="term" value="P:SCF-dependent proteasomal ubiquitin-dependent protein catabolic process"/>
    <property type="evidence" value="ECO:0007669"/>
    <property type="project" value="TreeGrafter"/>
</dbReference>
<keyword evidence="4" id="KW-1185">Reference proteome</keyword>
<dbReference type="GeneTree" id="ENSGT00940000159138"/>
<feature type="region of interest" description="Disordered" evidence="1">
    <location>
        <begin position="1"/>
        <end position="73"/>
    </location>
</feature>
<dbReference type="Proteomes" id="UP000694388">
    <property type="component" value="Unplaced"/>
</dbReference>
<dbReference type="SUPFAM" id="SSF52047">
    <property type="entry name" value="RNI-like"/>
    <property type="match status" value="1"/>
</dbReference>
<evidence type="ECO:0000259" key="2">
    <source>
        <dbReference type="Pfam" id="PF25372"/>
    </source>
</evidence>
<dbReference type="InterPro" id="IPR006553">
    <property type="entry name" value="Leu-rich_rpt_Cys-con_subtyp"/>
</dbReference>
<dbReference type="Gene3D" id="3.80.10.10">
    <property type="entry name" value="Ribonuclease Inhibitor"/>
    <property type="match status" value="2"/>
</dbReference>
<dbReference type="Pfam" id="PF25372">
    <property type="entry name" value="DUF7885"/>
    <property type="match status" value="2"/>
</dbReference>
<feature type="compositionally biased region" description="Low complexity" evidence="1">
    <location>
        <begin position="48"/>
        <end position="70"/>
    </location>
</feature>
<feature type="domain" description="F-box/LRR-repeat protein 15-like leucin rich repeat" evidence="2">
    <location>
        <begin position="272"/>
        <end position="346"/>
    </location>
</feature>
<protein>
    <submittedName>
        <fullName evidence="3">F-box and leucine-rich repeat protein 16</fullName>
    </submittedName>
</protein>
<name>A0A8C4Q7L4_EPTBU</name>
<evidence type="ECO:0000256" key="1">
    <source>
        <dbReference type="SAM" id="MobiDB-lite"/>
    </source>
</evidence>
<feature type="domain" description="F-box/LRR-repeat protein 15-like leucin rich repeat" evidence="2">
    <location>
        <begin position="350"/>
        <end position="475"/>
    </location>
</feature>
<accession>A0A8C4Q7L4</accession>
<dbReference type="GO" id="GO:0019005">
    <property type="term" value="C:SCF ubiquitin ligase complex"/>
    <property type="evidence" value="ECO:0007669"/>
    <property type="project" value="TreeGrafter"/>
</dbReference>
<sequence length="509" mass="55132">MAQAERTGGPVIRNGLVCNGPASITKGTPGTRPRQHVISSTPSTATISLVSPLSSSSTSSSHATPSSTSSQAHILTTISPSSTQPPVGPRTLSGPSVCTSTSSAASSSTAQCELLLNEKFLTRLFWYFYSGERRGLAQVCHVWCQVLYQPCFWEGITPVLHCSELYRCSPNNLTVPLDGNHSDKQFVSLNNFSRCGFDSFCLVGVSDLDICEFIDNYPLAKRGLRSLSLKRSTITDAGLEVLLEQMQDLVRLELSGCNDFTEAGLWSGLNGRLEALSLSDCINVADDAIAAITHLLPRLSELSLQAYHVTDAGLACFSSRPGLPALRLLQLHSCWEVTDRGAASLSRGLPVLRTLSLSGCSKLTDEGVEAVVSGMRNLRSLDLSWCPQLSDITLEALACELPGLQEIVLDRCVRITDTGLGYLSTMPSLRALYLRWCCQVQDFGLQHLYSMRNLRVLSLAGCPLLSTAGLSGLVQLRDLEELELTNCPGATPDLFPYLARYLPHCLIIE</sequence>
<dbReference type="InterPro" id="IPR057207">
    <property type="entry name" value="FBXL15_LRR"/>
</dbReference>
<dbReference type="Ensembl" id="ENSEBUT00000011498.1">
    <property type="protein sequence ID" value="ENSEBUP00000010940.1"/>
    <property type="gene ID" value="ENSEBUG00000007034.1"/>
</dbReference>